<dbReference type="RefSeq" id="WP_003378009.1">
    <property type="nucleotide sequence ID" value="NZ_JAAMYB010000015.1"/>
</dbReference>
<dbReference type="AlphaFoldDB" id="A0A9Q3Z000"/>
<accession>A0A9Q3Z000</accession>
<gene>
    <name evidence="1" type="ORF">G8S53_10770</name>
</gene>
<evidence type="ECO:0000313" key="2">
    <source>
        <dbReference type="Proteomes" id="UP000813637"/>
    </source>
</evidence>
<proteinExistence type="predicted"/>
<evidence type="ECO:0000313" key="1">
    <source>
        <dbReference type="EMBL" id="MCD3195759.1"/>
    </source>
</evidence>
<reference evidence="1" key="2">
    <citation type="journal article" date="2021" name="Microorganisms">
        <title>Extensive Genome Exploration of Clostridium botulinum Group III Field Strains.</title>
        <authorList>
            <person name="Fillo S."/>
            <person name="Giordani F."/>
            <person name="Tonon E."/>
            <person name="Drigo I."/>
            <person name="Anselmo A."/>
            <person name="Fortunato A."/>
            <person name="Lista F."/>
            <person name="Bano L."/>
        </authorList>
    </citation>
    <scope>NUCLEOTIDE SEQUENCE</scope>
    <source>
        <strain evidence="1">IZSVe-TV_9877_3_12</strain>
    </source>
</reference>
<sequence>MRDEYIKFKNILNIEEISGDINFWLVRTKKGIFYDEYSENNFIALGWNYIDSKNINEENIDNIENLKNNIKEIYKTKQGTAIFNKCDKFINEMMPGDIVMIPSAHNEKIMFAIVGDYFEKNLDYKKELEVISRIDSGEDYGIDIECPYKKRRTIKKLKTISGDRLNPNLYKVLASYHGLSKINKYSDFILRSIYTLYTHENKLNLVIPIETTKNIDTTTLAEFILGITKVVKSEDENIKVTGKVDLNSPGDFQFIINDAINFLSSNHNLGALLSIVGTICTGKYGPDIFKSFLNFIIEWRKTSSQIKNEEVDRQLKQIQIQKELMDLAENSRRLEVNEDNVSNVINLAEIIHGNENN</sequence>
<protein>
    <submittedName>
        <fullName evidence="1">Uncharacterized protein</fullName>
    </submittedName>
</protein>
<dbReference type="Proteomes" id="UP000813637">
    <property type="component" value="Unassembled WGS sequence"/>
</dbReference>
<dbReference type="EMBL" id="JAAMYB010000015">
    <property type="protein sequence ID" value="MCD3195759.1"/>
    <property type="molecule type" value="Genomic_DNA"/>
</dbReference>
<name>A0A9Q3Z000_CLOBO</name>
<comment type="caution">
    <text evidence="1">The sequence shown here is derived from an EMBL/GenBank/DDBJ whole genome shotgun (WGS) entry which is preliminary data.</text>
</comment>
<reference evidence="1" key="1">
    <citation type="submission" date="2020-02" db="EMBL/GenBank/DDBJ databases">
        <authorList>
            <person name="Fillo S."/>
            <person name="Giordani F."/>
            <person name="Tonon E."/>
            <person name="Drigo I."/>
            <person name="Anselmo A."/>
            <person name="Fortunato A."/>
            <person name="Bano L."/>
            <person name="Lista F."/>
        </authorList>
    </citation>
    <scope>NUCLEOTIDE SEQUENCE</scope>
    <source>
        <strain evidence="1">IZSVe-TV_9877_3_12</strain>
    </source>
</reference>
<organism evidence="1 2">
    <name type="scientific">Clostridium botulinum C</name>
    <dbReference type="NCBI Taxonomy" id="36828"/>
    <lineage>
        <taxon>Bacteria</taxon>
        <taxon>Bacillati</taxon>
        <taxon>Bacillota</taxon>
        <taxon>Clostridia</taxon>
        <taxon>Eubacteriales</taxon>
        <taxon>Clostridiaceae</taxon>
        <taxon>Clostridium</taxon>
    </lineage>
</organism>